<feature type="compositionally biased region" description="Low complexity" evidence="1">
    <location>
        <begin position="23"/>
        <end position="44"/>
    </location>
</feature>
<organism evidence="2 3">
    <name type="scientific">Panicum hallii var. hallii</name>
    <dbReference type="NCBI Taxonomy" id="1504633"/>
    <lineage>
        <taxon>Eukaryota</taxon>
        <taxon>Viridiplantae</taxon>
        <taxon>Streptophyta</taxon>
        <taxon>Embryophyta</taxon>
        <taxon>Tracheophyta</taxon>
        <taxon>Spermatophyta</taxon>
        <taxon>Magnoliopsida</taxon>
        <taxon>Liliopsida</taxon>
        <taxon>Poales</taxon>
        <taxon>Poaceae</taxon>
        <taxon>PACMAD clade</taxon>
        <taxon>Panicoideae</taxon>
        <taxon>Panicodae</taxon>
        <taxon>Paniceae</taxon>
        <taxon>Panicinae</taxon>
        <taxon>Panicum</taxon>
        <taxon>Panicum sect. Panicum</taxon>
    </lineage>
</organism>
<feature type="region of interest" description="Disordered" evidence="1">
    <location>
        <begin position="23"/>
        <end position="84"/>
    </location>
</feature>
<dbReference type="AlphaFoldDB" id="A0A2T7E7H3"/>
<accession>A0A2T7E7H3</accession>
<feature type="region of interest" description="Disordered" evidence="1">
    <location>
        <begin position="98"/>
        <end position="127"/>
    </location>
</feature>
<evidence type="ECO:0000313" key="3">
    <source>
        <dbReference type="Proteomes" id="UP000244336"/>
    </source>
</evidence>
<evidence type="ECO:0000313" key="2">
    <source>
        <dbReference type="EMBL" id="PUZ63768.1"/>
    </source>
</evidence>
<proteinExistence type="predicted"/>
<evidence type="ECO:0000256" key="1">
    <source>
        <dbReference type="SAM" id="MobiDB-lite"/>
    </source>
</evidence>
<keyword evidence="3" id="KW-1185">Reference proteome</keyword>
<dbReference type="OrthoDB" id="70874at2759"/>
<dbReference type="Proteomes" id="UP000244336">
    <property type="component" value="Chromosome 3"/>
</dbReference>
<name>A0A2T7E7H3_9POAL</name>
<dbReference type="Gramene" id="PUZ63768">
    <property type="protein sequence ID" value="PUZ63768"/>
    <property type="gene ID" value="GQ55_3G094100"/>
</dbReference>
<protein>
    <submittedName>
        <fullName evidence="2">Uncharacterized protein</fullName>
    </submittedName>
</protein>
<dbReference type="EMBL" id="CM009751">
    <property type="protein sequence ID" value="PUZ63768.1"/>
    <property type="molecule type" value="Genomic_DNA"/>
</dbReference>
<gene>
    <name evidence="2" type="ORF">GQ55_3G094100</name>
</gene>
<sequence length="142" mass="15388">MVIGSHLPAYPGYRALRPLAGWRASPSSRSAPSPLPPLRLLLRSGPTKTHEDTFAARPLPPRPIPTRRHPHPAAAPPRSDGPRARHVAVVFLPHTTIYPPPHAAGRPTSPLSFPSPPNRRARVRVSLHPRTRVFRLGPGGSG</sequence>
<reference evidence="2 3" key="1">
    <citation type="submission" date="2018-04" db="EMBL/GenBank/DDBJ databases">
        <title>WGS assembly of Panicum hallii var. hallii HAL2.</title>
        <authorList>
            <person name="Lovell J."/>
            <person name="Jenkins J."/>
            <person name="Lowry D."/>
            <person name="Mamidi S."/>
            <person name="Sreedasyam A."/>
            <person name="Weng X."/>
            <person name="Barry K."/>
            <person name="Bonette J."/>
            <person name="Campitelli B."/>
            <person name="Daum C."/>
            <person name="Gordon S."/>
            <person name="Gould B."/>
            <person name="Lipzen A."/>
            <person name="MacQueen A."/>
            <person name="Palacio-Mejia J."/>
            <person name="Plott C."/>
            <person name="Shakirov E."/>
            <person name="Shu S."/>
            <person name="Yoshinaga Y."/>
            <person name="Zane M."/>
            <person name="Rokhsar D."/>
            <person name="Grimwood J."/>
            <person name="Schmutz J."/>
            <person name="Juenger T."/>
        </authorList>
    </citation>
    <scope>NUCLEOTIDE SEQUENCE [LARGE SCALE GENOMIC DNA]</scope>
    <source>
        <strain evidence="3">cv. HAL2</strain>
    </source>
</reference>